<dbReference type="eggNOG" id="KOG4294">
    <property type="taxonomic scope" value="Eukaryota"/>
</dbReference>
<evidence type="ECO:0000256" key="6">
    <source>
        <dbReference type="ARBA" id="ARBA00023053"/>
    </source>
</evidence>
<evidence type="ECO:0000256" key="4">
    <source>
        <dbReference type="ARBA" id="ARBA00022692"/>
    </source>
</evidence>
<dbReference type="HOGENOM" id="CLU_957377_0_0_1"/>
<dbReference type="KEGG" id="hro:HELRODRAFT_165488"/>
<dbReference type="Gene3D" id="2.60.470.10">
    <property type="entry name" value="Acid-sensing ion channels like domains"/>
    <property type="match status" value="1"/>
</dbReference>
<keyword evidence="3 11" id="KW-0894">Sodium channel</keyword>
<dbReference type="EMBL" id="KB097700">
    <property type="protein sequence ID" value="ESN91452.1"/>
    <property type="molecule type" value="Genomic_DNA"/>
</dbReference>
<dbReference type="EnsemblMetazoa" id="HelroT165488">
    <property type="protein sequence ID" value="HelroP165488"/>
    <property type="gene ID" value="HelroG165488"/>
</dbReference>
<organism evidence="14 15">
    <name type="scientific">Helobdella robusta</name>
    <name type="common">Californian leech</name>
    <dbReference type="NCBI Taxonomy" id="6412"/>
    <lineage>
        <taxon>Eukaryota</taxon>
        <taxon>Metazoa</taxon>
        <taxon>Spiralia</taxon>
        <taxon>Lophotrochozoa</taxon>
        <taxon>Annelida</taxon>
        <taxon>Clitellata</taxon>
        <taxon>Hirudinea</taxon>
        <taxon>Rhynchobdellida</taxon>
        <taxon>Glossiphoniidae</taxon>
        <taxon>Helobdella</taxon>
    </lineage>
</organism>
<keyword evidence="8 12" id="KW-0472">Membrane</keyword>
<protein>
    <submittedName>
        <fullName evidence="13 14">Uncharacterized protein</fullName>
    </submittedName>
</protein>
<evidence type="ECO:0000256" key="5">
    <source>
        <dbReference type="ARBA" id="ARBA00022989"/>
    </source>
</evidence>
<dbReference type="GeneID" id="20201064"/>
<evidence type="ECO:0000313" key="14">
    <source>
        <dbReference type="EnsemblMetazoa" id="HelroP165488"/>
    </source>
</evidence>
<name>T1EWW4_HELRO</name>
<dbReference type="GO" id="GO:0016020">
    <property type="term" value="C:membrane"/>
    <property type="evidence" value="ECO:0007669"/>
    <property type="project" value="UniProtKB-SubCell"/>
</dbReference>
<dbReference type="OrthoDB" id="6021021at2759"/>
<keyword evidence="10 11" id="KW-0407">Ion channel</keyword>
<evidence type="ECO:0000256" key="1">
    <source>
        <dbReference type="ARBA" id="ARBA00004141"/>
    </source>
</evidence>
<keyword evidence="7 11" id="KW-0406">Ion transport</keyword>
<dbReference type="InterPro" id="IPR001873">
    <property type="entry name" value="ENaC"/>
</dbReference>
<keyword evidence="4 11" id="KW-0812">Transmembrane</keyword>
<proteinExistence type="inferred from homology"/>
<dbReference type="PANTHER" id="PTHR11690">
    <property type="entry name" value="AMILORIDE-SENSITIVE SODIUM CHANNEL-RELATED"/>
    <property type="match status" value="1"/>
</dbReference>
<evidence type="ECO:0000313" key="15">
    <source>
        <dbReference type="Proteomes" id="UP000015101"/>
    </source>
</evidence>
<keyword evidence="9 11" id="KW-0739">Sodium transport</keyword>
<dbReference type="Proteomes" id="UP000015101">
    <property type="component" value="Unassembled WGS sequence"/>
</dbReference>
<evidence type="ECO:0000313" key="13">
    <source>
        <dbReference type="EMBL" id="ESN91452.1"/>
    </source>
</evidence>
<evidence type="ECO:0000256" key="9">
    <source>
        <dbReference type="ARBA" id="ARBA00023201"/>
    </source>
</evidence>
<evidence type="ECO:0000256" key="2">
    <source>
        <dbReference type="ARBA" id="ARBA00022448"/>
    </source>
</evidence>
<evidence type="ECO:0000256" key="10">
    <source>
        <dbReference type="ARBA" id="ARBA00023303"/>
    </source>
</evidence>
<keyword evidence="6" id="KW-0915">Sodium</keyword>
<dbReference type="InParanoid" id="T1EWW4"/>
<gene>
    <name evidence="14" type="primary">20201064</name>
    <name evidence="13" type="ORF">HELRODRAFT_165488</name>
</gene>
<accession>T1EWW4</accession>
<dbReference type="RefSeq" id="XP_009030304.1">
    <property type="nucleotide sequence ID" value="XM_009032056.1"/>
</dbReference>
<reference evidence="13 15" key="2">
    <citation type="journal article" date="2013" name="Nature">
        <title>Insights into bilaterian evolution from three spiralian genomes.</title>
        <authorList>
            <person name="Simakov O."/>
            <person name="Marletaz F."/>
            <person name="Cho S.J."/>
            <person name="Edsinger-Gonzales E."/>
            <person name="Havlak P."/>
            <person name="Hellsten U."/>
            <person name="Kuo D.H."/>
            <person name="Larsson T."/>
            <person name="Lv J."/>
            <person name="Arendt D."/>
            <person name="Savage R."/>
            <person name="Osoegawa K."/>
            <person name="de Jong P."/>
            <person name="Grimwood J."/>
            <person name="Chapman J.A."/>
            <person name="Shapiro H."/>
            <person name="Aerts A."/>
            <person name="Otillar R.P."/>
            <person name="Terry A.Y."/>
            <person name="Boore J.L."/>
            <person name="Grigoriev I.V."/>
            <person name="Lindberg D.R."/>
            <person name="Seaver E.C."/>
            <person name="Weisblat D.A."/>
            <person name="Putnam N.H."/>
            <person name="Rokhsar D.S."/>
        </authorList>
    </citation>
    <scope>NUCLEOTIDE SEQUENCE</scope>
</reference>
<dbReference type="Pfam" id="PF00858">
    <property type="entry name" value="ASC"/>
    <property type="match status" value="1"/>
</dbReference>
<evidence type="ECO:0000256" key="12">
    <source>
        <dbReference type="SAM" id="Phobius"/>
    </source>
</evidence>
<dbReference type="PRINTS" id="PR01078">
    <property type="entry name" value="AMINACHANNEL"/>
</dbReference>
<feature type="transmembrane region" description="Helical" evidence="12">
    <location>
        <begin position="35"/>
        <end position="53"/>
    </location>
</feature>
<dbReference type="CTD" id="20201064"/>
<reference evidence="15" key="1">
    <citation type="submission" date="2012-12" db="EMBL/GenBank/DDBJ databases">
        <authorList>
            <person name="Hellsten U."/>
            <person name="Grimwood J."/>
            <person name="Chapman J.A."/>
            <person name="Shapiro H."/>
            <person name="Aerts A."/>
            <person name="Otillar R.P."/>
            <person name="Terry A.Y."/>
            <person name="Boore J.L."/>
            <person name="Simakov O."/>
            <person name="Marletaz F."/>
            <person name="Cho S.-J."/>
            <person name="Edsinger-Gonzales E."/>
            <person name="Havlak P."/>
            <person name="Kuo D.-H."/>
            <person name="Larsson T."/>
            <person name="Lv J."/>
            <person name="Arendt D."/>
            <person name="Savage R."/>
            <person name="Osoegawa K."/>
            <person name="de Jong P."/>
            <person name="Lindberg D.R."/>
            <person name="Seaver E.C."/>
            <person name="Weisblat D.A."/>
            <person name="Putnam N.H."/>
            <person name="Grigoriev I.V."/>
            <person name="Rokhsar D.S."/>
        </authorList>
    </citation>
    <scope>NUCLEOTIDE SEQUENCE</scope>
</reference>
<evidence type="ECO:0000256" key="11">
    <source>
        <dbReference type="RuleBase" id="RU000679"/>
    </source>
</evidence>
<reference evidence="14" key="3">
    <citation type="submission" date="2015-06" db="UniProtKB">
        <authorList>
            <consortium name="EnsemblMetazoa"/>
        </authorList>
    </citation>
    <scope>IDENTIFICATION</scope>
</reference>
<dbReference type="GO" id="GO:0005272">
    <property type="term" value="F:sodium channel activity"/>
    <property type="evidence" value="ECO:0007669"/>
    <property type="project" value="UniProtKB-KW"/>
</dbReference>
<comment type="subcellular location">
    <subcellularLocation>
        <location evidence="1">Membrane</location>
        <topology evidence="1">Multi-pass membrane protein</topology>
    </subcellularLocation>
</comment>
<dbReference type="OMA" id="EYMEHAV"/>
<sequence length="291" mass="33398">MEERKINQVIKSEILNYGENTSVRVISKFTRSKDAFLKLLWLVLLMGSTSYMIQRLYVLLSEYYEYPVTTQYGENVGQNIIFPDITICNLDPFATLKLDDQSFSDFSNKLDFIEKRFFEIMKDQWDLLGEPSAMNLIDEAFEEMASMSSYLLNLKKEHFQTDDCPNFIVDCSFFGTNWFQTRDSCSIANFTRRWNPNYYSCYTIETKKLIPSNSNIIRGISLLLNVGPPNVIPLIYKSSLTSSQARGVQVSVHSPGTPPDLKRGFNVAPGTGNIVEIVQKERTRLKAPHNK</sequence>
<dbReference type="PANTHER" id="PTHR11690:SF248">
    <property type="entry name" value="PICKPOCKET 17, ISOFORM A"/>
    <property type="match status" value="1"/>
</dbReference>
<evidence type="ECO:0000256" key="7">
    <source>
        <dbReference type="ARBA" id="ARBA00023065"/>
    </source>
</evidence>
<dbReference type="EMBL" id="AMQM01002067">
    <property type="status" value="NOT_ANNOTATED_CDS"/>
    <property type="molecule type" value="Genomic_DNA"/>
</dbReference>
<keyword evidence="2 11" id="KW-0813">Transport</keyword>
<evidence type="ECO:0000256" key="3">
    <source>
        <dbReference type="ARBA" id="ARBA00022461"/>
    </source>
</evidence>
<evidence type="ECO:0000256" key="8">
    <source>
        <dbReference type="ARBA" id="ARBA00023136"/>
    </source>
</evidence>
<comment type="similarity">
    <text evidence="11">Belongs to the amiloride-sensitive sodium channel (TC 1.A.6) family.</text>
</comment>
<keyword evidence="15" id="KW-1185">Reference proteome</keyword>
<keyword evidence="5 12" id="KW-1133">Transmembrane helix</keyword>
<dbReference type="AlphaFoldDB" id="T1EWW4"/>